<proteinExistence type="predicted"/>
<gene>
    <name evidence="1" type="ORF">P153DRAFT_391482</name>
</gene>
<sequence length="257" mass="29606">MTERLAPLAQNHTRNPNPFIIVWCDHTYPLNTFLVYGSDMPLHKALELAWYHKQHDIHTIRPTDRPTYTAETNVMEIFPSWRKRERYVKRDNTLPGTSSGTIVQLSRLLSGLVAEPKEGNFQRPPPDNLFTSSKHKNMISKSAEEREQKVIEIKNHNESIKRGVALIALEMLKCHPNITTCMTIMFNQLYGLSSASDFEATRSPYPPHYALWLEFEDGVETVLQVTLDLMGRSTHETLRGDWEGSCNNTLKGSQYYR</sequence>
<organism evidence="1 2">
    <name type="scientific">Dothidotthia symphoricarpi CBS 119687</name>
    <dbReference type="NCBI Taxonomy" id="1392245"/>
    <lineage>
        <taxon>Eukaryota</taxon>
        <taxon>Fungi</taxon>
        <taxon>Dikarya</taxon>
        <taxon>Ascomycota</taxon>
        <taxon>Pezizomycotina</taxon>
        <taxon>Dothideomycetes</taxon>
        <taxon>Pleosporomycetidae</taxon>
        <taxon>Pleosporales</taxon>
        <taxon>Dothidotthiaceae</taxon>
        <taxon>Dothidotthia</taxon>
    </lineage>
</organism>
<keyword evidence="2" id="KW-1185">Reference proteome</keyword>
<evidence type="ECO:0000313" key="2">
    <source>
        <dbReference type="Proteomes" id="UP000799771"/>
    </source>
</evidence>
<name>A0A6A5ZYZ7_9PLEO</name>
<dbReference type="GeneID" id="54411502"/>
<dbReference type="AlphaFoldDB" id="A0A6A5ZYZ7"/>
<evidence type="ECO:0000313" key="1">
    <source>
        <dbReference type="EMBL" id="KAF2123541.1"/>
    </source>
</evidence>
<reference evidence="1" key="1">
    <citation type="journal article" date="2020" name="Stud. Mycol.">
        <title>101 Dothideomycetes genomes: a test case for predicting lifestyles and emergence of pathogens.</title>
        <authorList>
            <person name="Haridas S."/>
            <person name="Albert R."/>
            <person name="Binder M."/>
            <person name="Bloem J."/>
            <person name="Labutti K."/>
            <person name="Salamov A."/>
            <person name="Andreopoulos B."/>
            <person name="Baker S."/>
            <person name="Barry K."/>
            <person name="Bills G."/>
            <person name="Bluhm B."/>
            <person name="Cannon C."/>
            <person name="Castanera R."/>
            <person name="Culley D."/>
            <person name="Daum C."/>
            <person name="Ezra D."/>
            <person name="Gonzalez J."/>
            <person name="Henrissat B."/>
            <person name="Kuo A."/>
            <person name="Liang C."/>
            <person name="Lipzen A."/>
            <person name="Lutzoni F."/>
            <person name="Magnuson J."/>
            <person name="Mondo S."/>
            <person name="Nolan M."/>
            <person name="Ohm R."/>
            <person name="Pangilinan J."/>
            <person name="Park H.-J."/>
            <person name="Ramirez L."/>
            <person name="Alfaro M."/>
            <person name="Sun H."/>
            <person name="Tritt A."/>
            <person name="Yoshinaga Y."/>
            <person name="Zwiers L.-H."/>
            <person name="Turgeon B."/>
            <person name="Goodwin S."/>
            <person name="Spatafora J."/>
            <person name="Crous P."/>
            <person name="Grigoriev I."/>
        </authorList>
    </citation>
    <scope>NUCLEOTIDE SEQUENCE</scope>
    <source>
        <strain evidence="1">CBS 119687</strain>
    </source>
</reference>
<accession>A0A6A5ZYZ7</accession>
<protein>
    <submittedName>
        <fullName evidence="1">Uncharacterized protein</fullName>
    </submittedName>
</protein>
<dbReference type="Proteomes" id="UP000799771">
    <property type="component" value="Unassembled WGS sequence"/>
</dbReference>
<dbReference type="EMBL" id="ML977526">
    <property type="protein sequence ID" value="KAF2123541.1"/>
    <property type="molecule type" value="Genomic_DNA"/>
</dbReference>
<dbReference type="RefSeq" id="XP_033517935.1">
    <property type="nucleotide sequence ID" value="XM_033671070.1"/>
</dbReference>